<protein>
    <submittedName>
        <fullName evidence="6">Lrp/AsnC family transcriptional regulator</fullName>
    </submittedName>
</protein>
<dbReference type="InterPro" id="IPR019887">
    <property type="entry name" value="Tscrpt_reg_AsnC/Lrp_C"/>
</dbReference>
<reference evidence="7" key="1">
    <citation type="journal article" date="2019" name="Int. J. Syst. Evol. Microbiol.">
        <title>The Global Catalogue of Microorganisms (GCM) 10K type strain sequencing project: providing services to taxonomists for standard genome sequencing and annotation.</title>
        <authorList>
            <consortium name="The Broad Institute Genomics Platform"/>
            <consortium name="The Broad Institute Genome Sequencing Center for Infectious Disease"/>
            <person name="Wu L."/>
            <person name="Ma J."/>
        </authorList>
    </citation>
    <scope>NUCLEOTIDE SEQUENCE [LARGE SCALE GENOMIC DNA]</scope>
    <source>
        <strain evidence="7">TISTR 1514</strain>
    </source>
</reference>
<keyword evidence="7" id="KW-1185">Reference proteome</keyword>
<evidence type="ECO:0000256" key="3">
    <source>
        <dbReference type="ARBA" id="ARBA00023163"/>
    </source>
</evidence>
<dbReference type="SUPFAM" id="SSF46785">
    <property type="entry name" value="Winged helix' DNA-binding domain"/>
    <property type="match status" value="1"/>
</dbReference>
<dbReference type="Pfam" id="PF13404">
    <property type="entry name" value="HTH_AsnC-type"/>
    <property type="match status" value="1"/>
</dbReference>
<accession>A0ABW5V1F4</accession>
<evidence type="ECO:0000259" key="4">
    <source>
        <dbReference type="Pfam" id="PF01037"/>
    </source>
</evidence>
<dbReference type="EMBL" id="JBHUNE010000006">
    <property type="protein sequence ID" value="MFD2758440.1"/>
    <property type="molecule type" value="Genomic_DNA"/>
</dbReference>
<feature type="domain" description="Transcription regulator AsnC/Lrp ligand binding" evidence="4">
    <location>
        <begin position="68"/>
        <end position="137"/>
    </location>
</feature>
<keyword evidence="3" id="KW-0804">Transcription</keyword>
<dbReference type="InterPro" id="IPR036388">
    <property type="entry name" value="WH-like_DNA-bd_sf"/>
</dbReference>
<evidence type="ECO:0000256" key="2">
    <source>
        <dbReference type="ARBA" id="ARBA00023125"/>
    </source>
</evidence>
<dbReference type="Gene3D" id="1.10.10.10">
    <property type="entry name" value="Winged helix-like DNA-binding domain superfamily/Winged helix DNA-binding domain"/>
    <property type="match status" value="1"/>
</dbReference>
<organism evidence="6 7">
    <name type="scientific">Gulosibacter faecalis</name>
    <dbReference type="NCBI Taxonomy" id="272240"/>
    <lineage>
        <taxon>Bacteria</taxon>
        <taxon>Bacillati</taxon>
        <taxon>Actinomycetota</taxon>
        <taxon>Actinomycetes</taxon>
        <taxon>Micrococcales</taxon>
        <taxon>Microbacteriaceae</taxon>
        <taxon>Gulosibacter</taxon>
    </lineage>
</organism>
<evidence type="ECO:0000313" key="7">
    <source>
        <dbReference type="Proteomes" id="UP001597492"/>
    </source>
</evidence>
<dbReference type="InterPro" id="IPR019888">
    <property type="entry name" value="Tscrpt_reg_AsnC-like"/>
</dbReference>
<name>A0ABW5V1F4_9MICO</name>
<dbReference type="InterPro" id="IPR011008">
    <property type="entry name" value="Dimeric_a/b-barrel"/>
</dbReference>
<evidence type="ECO:0000259" key="5">
    <source>
        <dbReference type="Pfam" id="PF13404"/>
    </source>
</evidence>
<dbReference type="PANTHER" id="PTHR30154:SF34">
    <property type="entry name" value="TRANSCRIPTIONAL REGULATOR AZLB"/>
    <property type="match status" value="1"/>
</dbReference>
<keyword evidence="2" id="KW-0238">DNA-binding</keyword>
<keyword evidence="1" id="KW-0805">Transcription regulation</keyword>
<dbReference type="InterPro" id="IPR000485">
    <property type="entry name" value="AsnC-type_HTH_dom"/>
</dbReference>
<sequence length="162" mass="18127">MDRLDYQIVELFTRRPDSSVLSASRDLGVARPTVQARLNRLRERGVLVDIVPKLQPGPMGYPVQAMVMLQIDQRIGHHGLHDRLLAIPEVIDCSTMAGPWDMLLRVVAHSNTDLQRVIDRIGSLEAVGRTSTSIVLRDLARDRVLPLMDDATRDGKSDTTPR</sequence>
<evidence type="ECO:0000313" key="6">
    <source>
        <dbReference type="EMBL" id="MFD2758440.1"/>
    </source>
</evidence>
<dbReference type="SMART" id="SM00344">
    <property type="entry name" value="HTH_ASNC"/>
    <property type="match status" value="1"/>
</dbReference>
<evidence type="ECO:0000256" key="1">
    <source>
        <dbReference type="ARBA" id="ARBA00023015"/>
    </source>
</evidence>
<proteinExistence type="predicted"/>
<comment type="caution">
    <text evidence="6">The sequence shown here is derived from an EMBL/GenBank/DDBJ whole genome shotgun (WGS) entry which is preliminary data.</text>
</comment>
<dbReference type="InterPro" id="IPR036390">
    <property type="entry name" value="WH_DNA-bd_sf"/>
</dbReference>
<feature type="domain" description="HTH asnC-type" evidence="5">
    <location>
        <begin position="1"/>
        <end position="42"/>
    </location>
</feature>
<dbReference type="SUPFAM" id="SSF54909">
    <property type="entry name" value="Dimeric alpha+beta barrel"/>
    <property type="match status" value="1"/>
</dbReference>
<dbReference type="PANTHER" id="PTHR30154">
    <property type="entry name" value="LEUCINE-RESPONSIVE REGULATORY PROTEIN"/>
    <property type="match status" value="1"/>
</dbReference>
<dbReference type="Proteomes" id="UP001597492">
    <property type="component" value="Unassembled WGS sequence"/>
</dbReference>
<gene>
    <name evidence="6" type="ORF">ACFSW7_08615</name>
</gene>
<dbReference type="Pfam" id="PF01037">
    <property type="entry name" value="AsnC_trans_reg"/>
    <property type="match status" value="1"/>
</dbReference>
<dbReference type="RefSeq" id="WP_019617815.1">
    <property type="nucleotide sequence ID" value="NZ_JBHUNE010000006.1"/>
</dbReference>
<dbReference type="Gene3D" id="3.30.70.920">
    <property type="match status" value="1"/>
</dbReference>